<sequence length="126" mass="13895">MKMQQHGLTLGLARVGDVSFISIKAVGRLSHEDYLAITPMLEAALERVEGQGVRVLLDARELEGWELRAAWDDLKLGLRHGHEFGKIALYGQPGWLGLAARVGGWFISGEVRAFEEEGAAIDWLAQ</sequence>
<dbReference type="InterPro" id="IPR036513">
    <property type="entry name" value="STAS_dom_sf"/>
</dbReference>
<dbReference type="SUPFAM" id="SSF52091">
    <property type="entry name" value="SpoIIaa-like"/>
    <property type="match status" value="1"/>
</dbReference>
<keyword evidence="2" id="KW-1185">Reference proteome</keyword>
<dbReference type="Gene3D" id="3.40.50.10600">
    <property type="entry name" value="SpoIIaa-like domains"/>
    <property type="match status" value="1"/>
</dbReference>
<comment type="caution">
    <text evidence="1">The sequence shown here is derived from an EMBL/GenBank/DDBJ whole genome shotgun (WGS) entry which is preliminary data.</text>
</comment>
<dbReference type="Pfam" id="PF11964">
    <property type="entry name" value="SpoIIAA-like"/>
    <property type="match status" value="1"/>
</dbReference>
<dbReference type="EMBL" id="JBGXBU010000006">
    <property type="protein sequence ID" value="MFM4894073.1"/>
    <property type="molecule type" value="Genomic_DNA"/>
</dbReference>
<evidence type="ECO:0000313" key="2">
    <source>
        <dbReference type="Proteomes" id="UP001630969"/>
    </source>
</evidence>
<dbReference type="GeneID" id="97221338"/>
<organism evidence="1 2">
    <name type="scientific">Aeromonas bivalvium</name>
    <dbReference type="NCBI Taxonomy" id="440079"/>
    <lineage>
        <taxon>Bacteria</taxon>
        <taxon>Pseudomonadati</taxon>
        <taxon>Pseudomonadota</taxon>
        <taxon>Gammaproteobacteria</taxon>
        <taxon>Aeromonadales</taxon>
        <taxon>Aeromonadaceae</taxon>
        <taxon>Aeromonas</taxon>
    </lineage>
</organism>
<reference evidence="1 2" key="1">
    <citation type="submission" date="2024-09" db="EMBL/GenBank/DDBJ databases">
        <title>Aeromonas strains Genome sequencing and assembly.</title>
        <authorList>
            <person name="Hu X."/>
            <person name="Tang B."/>
        </authorList>
    </citation>
    <scope>NUCLEOTIDE SEQUENCE [LARGE SCALE GENOMIC DNA]</scope>
    <source>
        <strain evidence="1 2">NB23SCDHY001</strain>
    </source>
</reference>
<dbReference type="Proteomes" id="UP001630969">
    <property type="component" value="Unassembled WGS sequence"/>
</dbReference>
<protein>
    <submittedName>
        <fullName evidence="1">STAS/SEC14 domain-containing protein</fullName>
    </submittedName>
</protein>
<dbReference type="InterPro" id="IPR038396">
    <property type="entry name" value="SpoIIAA-like_sf"/>
</dbReference>
<dbReference type="InterPro" id="IPR021866">
    <property type="entry name" value="SpoIIAA-like"/>
</dbReference>
<gene>
    <name evidence="1" type="ORF">ACEUDJ_14530</name>
</gene>
<accession>A0ABW9GSG0</accession>
<proteinExistence type="predicted"/>
<evidence type="ECO:0000313" key="1">
    <source>
        <dbReference type="EMBL" id="MFM4894073.1"/>
    </source>
</evidence>
<name>A0ABW9GSG0_9GAMM</name>
<dbReference type="RefSeq" id="WP_408791037.1">
    <property type="nucleotide sequence ID" value="NZ_JBGXBU010000006.1"/>
</dbReference>